<dbReference type="OrthoDB" id="92598at2"/>
<evidence type="ECO:0000256" key="5">
    <source>
        <dbReference type="ARBA" id="ARBA00022970"/>
    </source>
</evidence>
<reference evidence="11 12" key="1">
    <citation type="submission" date="2019-09" db="EMBL/GenBank/DDBJ databases">
        <title>Phylogeny of genus Pseudoclavibacter and closely related genus.</title>
        <authorList>
            <person name="Li Y."/>
        </authorList>
    </citation>
    <scope>NUCLEOTIDE SEQUENCE [LARGE SCALE GENOMIC DNA]</scope>
    <source>
        <strain evidence="11 12">DSM 23821</strain>
    </source>
</reference>
<comment type="similarity">
    <text evidence="8">Belongs to the binding-protein-dependent transport system permease family.</text>
</comment>
<evidence type="ECO:0000256" key="7">
    <source>
        <dbReference type="ARBA" id="ARBA00023136"/>
    </source>
</evidence>
<evidence type="ECO:0000313" key="12">
    <source>
        <dbReference type="Proteomes" id="UP000467240"/>
    </source>
</evidence>
<keyword evidence="7 8" id="KW-0472">Membrane</keyword>
<dbReference type="PROSITE" id="PS50928">
    <property type="entry name" value="ABC_TM1"/>
    <property type="match status" value="1"/>
</dbReference>
<sequence length="372" mass="39661">MTDSTAPSRGTDAIQAVKLKHPIRTTFAVLIVLVVALFVWDAATRDAYQWDVVAKYLFDRRISQAALITLALTVCSMVLAIVMGLVLAVMRLSDNPVLKSVSWVYLWLFRGTPVYVQLVFWGLLGTIYKTVTIGLPGTPFTFGEISPFAGLDLFWLAVLGLAFNEAAYMAEIVRSGILSVDRGQDEAARALGMGWRQTMLRIVVPQSMRVIIPPTGNEVISMLKTTSLVTALGFSLELYARTRAISSQIYAVVPLLIVASIWYLAVTSVLMVGQYYLERYYARGVAAQRPDLGDEGPMPATGTIGTLPSEEATVSGVAGDDAGTVPSGAPPGARTATLTKSDGAAASDPSVDDADANDGDDPADTSGEGGRA</sequence>
<evidence type="ECO:0000256" key="1">
    <source>
        <dbReference type="ARBA" id="ARBA00004651"/>
    </source>
</evidence>
<evidence type="ECO:0000256" key="2">
    <source>
        <dbReference type="ARBA" id="ARBA00022448"/>
    </source>
</evidence>
<feature type="transmembrane region" description="Helical" evidence="8">
    <location>
        <begin position="25"/>
        <end position="43"/>
    </location>
</feature>
<dbReference type="InterPro" id="IPR035906">
    <property type="entry name" value="MetI-like_sf"/>
</dbReference>
<dbReference type="SUPFAM" id="SSF161098">
    <property type="entry name" value="MetI-like"/>
    <property type="match status" value="1"/>
</dbReference>
<keyword evidence="5" id="KW-0029">Amino-acid transport</keyword>
<feature type="transmembrane region" description="Helical" evidence="8">
    <location>
        <begin position="63"/>
        <end position="90"/>
    </location>
</feature>
<dbReference type="InterPro" id="IPR010065">
    <property type="entry name" value="AA_ABC_transptr_permease_3TM"/>
</dbReference>
<dbReference type="PANTHER" id="PTHR30614:SF0">
    <property type="entry name" value="L-CYSTINE TRANSPORT SYSTEM PERMEASE PROTEIN TCYL"/>
    <property type="match status" value="1"/>
</dbReference>
<evidence type="ECO:0000256" key="3">
    <source>
        <dbReference type="ARBA" id="ARBA00022475"/>
    </source>
</evidence>
<accession>A0A7J5BUG9</accession>
<dbReference type="GO" id="GO:0006865">
    <property type="term" value="P:amino acid transport"/>
    <property type="evidence" value="ECO:0007669"/>
    <property type="project" value="UniProtKB-KW"/>
</dbReference>
<dbReference type="Gene3D" id="1.10.3720.10">
    <property type="entry name" value="MetI-like"/>
    <property type="match status" value="1"/>
</dbReference>
<proteinExistence type="inferred from homology"/>
<dbReference type="Pfam" id="PF00528">
    <property type="entry name" value="BPD_transp_1"/>
    <property type="match status" value="1"/>
</dbReference>
<dbReference type="RefSeq" id="WP_158040153.1">
    <property type="nucleotide sequence ID" value="NZ_JACCFV010000001.1"/>
</dbReference>
<dbReference type="GO" id="GO:0022857">
    <property type="term" value="F:transmembrane transporter activity"/>
    <property type="evidence" value="ECO:0007669"/>
    <property type="project" value="InterPro"/>
</dbReference>
<feature type="transmembrane region" description="Helical" evidence="8">
    <location>
        <begin position="249"/>
        <end position="277"/>
    </location>
</feature>
<dbReference type="NCBIfam" id="TIGR01726">
    <property type="entry name" value="HEQRo_perm_3TM"/>
    <property type="match status" value="1"/>
</dbReference>
<dbReference type="InterPro" id="IPR000515">
    <property type="entry name" value="MetI-like"/>
</dbReference>
<comment type="subcellular location">
    <subcellularLocation>
        <location evidence="1 8">Cell membrane</location>
        <topology evidence="1 8">Multi-pass membrane protein</topology>
    </subcellularLocation>
</comment>
<comment type="caution">
    <text evidence="11">The sequence shown here is derived from an EMBL/GenBank/DDBJ whole genome shotgun (WGS) entry which is preliminary data.</text>
</comment>
<dbReference type="Proteomes" id="UP000467240">
    <property type="component" value="Unassembled WGS sequence"/>
</dbReference>
<keyword evidence="4 8" id="KW-0812">Transmembrane</keyword>
<feature type="transmembrane region" description="Helical" evidence="8">
    <location>
        <begin position="148"/>
        <end position="168"/>
    </location>
</feature>
<evidence type="ECO:0000256" key="8">
    <source>
        <dbReference type="RuleBase" id="RU363032"/>
    </source>
</evidence>
<evidence type="ECO:0000256" key="4">
    <source>
        <dbReference type="ARBA" id="ARBA00022692"/>
    </source>
</evidence>
<protein>
    <submittedName>
        <fullName evidence="11">Amino acid ABC transporter permease</fullName>
    </submittedName>
</protein>
<dbReference type="AlphaFoldDB" id="A0A7J5BUG9"/>
<feature type="region of interest" description="Disordered" evidence="9">
    <location>
        <begin position="312"/>
        <end position="372"/>
    </location>
</feature>
<organism evidence="11 12">
    <name type="scientific">Pseudoclavibacter chungangensis</name>
    <dbReference type="NCBI Taxonomy" id="587635"/>
    <lineage>
        <taxon>Bacteria</taxon>
        <taxon>Bacillati</taxon>
        <taxon>Actinomycetota</taxon>
        <taxon>Actinomycetes</taxon>
        <taxon>Micrococcales</taxon>
        <taxon>Microbacteriaceae</taxon>
        <taxon>Pseudoclavibacter</taxon>
    </lineage>
</organism>
<feature type="transmembrane region" description="Helical" evidence="8">
    <location>
        <begin position="102"/>
        <end position="128"/>
    </location>
</feature>
<dbReference type="PANTHER" id="PTHR30614">
    <property type="entry name" value="MEMBRANE COMPONENT OF AMINO ACID ABC TRANSPORTER"/>
    <property type="match status" value="1"/>
</dbReference>
<dbReference type="GO" id="GO:0043190">
    <property type="term" value="C:ATP-binding cassette (ABC) transporter complex"/>
    <property type="evidence" value="ECO:0007669"/>
    <property type="project" value="InterPro"/>
</dbReference>
<gene>
    <name evidence="11" type="ORF">F8O01_06940</name>
</gene>
<keyword evidence="3" id="KW-1003">Cell membrane</keyword>
<feature type="domain" description="ABC transmembrane type-1" evidence="10">
    <location>
        <begin position="66"/>
        <end position="270"/>
    </location>
</feature>
<evidence type="ECO:0000256" key="6">
    <source>
        <dbReference type="ARBA" id="ARBA00022989"/>
    </source>
</evidence>
<evidence type="ECO:0000259" key="10">
    <source>
        <dbReference type="PROSITE" id="PS50928"/>
    </source>
</evidence>
<evidence type="ECO:0000256" key="9">
    <source>
        <dbReference type="SAM" id="MobiDB-lite"/>
    </source>
</evidence>
<keyword evidence="12" id="KW-1185">Reference proteome</keyword>
<dbReference type="CDD" id="cd06261">
    <property type="entry name" value="TM_PBP2"/>
    <property type="match status" value="1"/>
</dbReference>
<dbReference type="InterPro" id="IPR043429">
    <property type="entry name" value="ArtM/GltK/GlnP/TcyL/YhdX-like"/>
</dbReference>
<keyword evidence="2 8" id="KW-0813">Transport</keyword>
<name>A0A7J5BUG9_9MICO</name>
<dbReference type="EMBL" id="WBJZ01000007">
    <property type="protein sequence ID" value="KAB1657996.1"/>
    <property type="molecule type" value="Genomic_DNA"/>
</dbReference>
<keyword evidence="6 8" id="KW-1133">Transmembrane helix</keyword>
<evidence type="ECO:0000313" key="11">
    <source>
        <dbReference type="EMBL" id="KAB1657996.1"/>
    </source>
</evidence>
<feature type="compositionally biased region" description="Acidic residues" evidence="9">
    <location>
        <begin position="350"/>
        <end position="363"/>
    </location>
</feature>